<proteinExistence type="predicted"/>
<accession>A0A9X2U6D4</accession>
<sequence>MRSKNKVKELSGGQSDTTNQRMELRAILEALREVEDGAEVLIRSDSEYAINQSQGNHKTRTNEGLVEAIHSELERLTVEWEKVEAHSGDTDNERADNLAKKEMMEVHNEITEGEPFVVGGDVYGDGAEETKATLKAHGLKWDGGKMAWVTWDRNDWEEAVEEVDAKVESENKAVCG</sequence>
<dbReference type="Gene3D" id="3.30.420.10">
    <property type="entry name" value="Ribonuclease H-like superfamily/Ribonuclease H"/>
    <property type="match status" value="1"/>
</dbReference>
<protein>
    <submittedName>
        <fullName evidence="2">Ribonuclease HI</fullName>
    </submittedName>
</protein>
<dbReference type="GO" id="GO:0003676">
    <property type="term" value="F:nucleic acid binding"/>
    <property type="evidence" value="ECO:0007669"/>
    <property type="project" value="InterPro"/>
</dbReference>
<evidence type="ECO:0000259" key="1">
    <source>
        <dbReference type="PROSITE" id="PS50879"/>
    </source>
</evidence>
<dbReference type="GO" id="GO:0004523">
    <property type="term" value="F:RNA-DNA hybrid ribonuclease activity"/>
    <property type="evidence" value="ECO:0007669"/>
    <property type="project" value="InterPro"/>
</dbReference>
<dbReference type="Pfam" id="PF00075">
    <property type="entry name" value="RNase_H"/>
    <property type="match status" value="1"/>
</dbReference>
<dbReference type="InterPro" id="IPR012337">
    <property type="entry name" value="RNaseH-like_sf"/>
</dbReference>
<dbReference type="PROSITE" id="PS50879">
    <property type="entry name" value="RNASE_H_1"/>
    <property type="match status" value="1"/>
</dbReference>
<evidence type="ECO:0000313" key="2">
    <source>
        <dbReference type="EMBL" id="MCS3950591.1"/>
    </source>
</evidence>
<reference evidence="2" key="1">
    <citation type="submission" date="2022-08" db="EMBL/GenBank/DDBJ databases">
        <title>Genomic Encyclopedia of Type Strains, Phase V (KMG-V): Genome sequencing to study the core and pangenomes of soil and plant-associated prokaryotes.</title>
        <authorList>
            <person name="Whitman W."/>
        </authorList>
    </citation>
    <scope>NUCLEOTIDE SEQUENCE</scope>
    <source>
        <strain evidence="2">SP2017</strain>
    </source>
</reference>
<gene>
    <name evidence="2" type="ORF">GGP83_000525</name>
</gene>
<dbReference type="InterPro" id="IPR036397">
    <property type="entry name" value="RNaseH_sf"/>
</dbReference>
<dbReference type="SUPFAM" id="SSF53098">
    <property type="entry name" value="Ribonuclease H-like"/>
    <property type="match status" value="1"/>
</dbReference>
<dbReference type="EMBL" id="JANUBB010000002">
    <property type="protein sequence ID" value="MCS3950591.1"/>
    <property type="molecule type" value="Genomic_DNA"/>
</dbReference>
<organism evidence="2 3">
    <name type="scientific">Salinibacter ruber</name>
    <dbReference type="NCBI Taxonomy" id="146919"/>
    <lineage>
        <taxon>Bacteria</taxon>
        <taxon>Pseudomonadati</taxon>
        <taxon>Rhodothermota</taxon>
        <taxon>Rhodothermia</taxon>
        <taxon>Rhodothermales</taxon>
        <taxon>Salinibacteraceae</taxon>
        <taxon>Salinibacter</taxon>
    </lineage>
</organism>
<dbReference type="Proteomes" id="UP001155010">
    <property type="component" value="Unassembled WGS sequence"/>
</dbReference>
<feature type="domain" description="RNase H type-1" evidence="1">
    <location>
        <begin position="1"/>
        <end position="104"/>
    </location>
</feature>
<evidence type="ECO:0000313" key="3">
    <source>
        <dbReference type="Proteomes" id="UP001155010"/>
    </source>
</evidence>
<name>A0A9X2U6D4_9BACT</name>
<dbReference type="InterPro" id="IPR002156">
    <property type="entry name" value="RNaseH_domain"/>
</dbReference>
<comment type="caution">
    <text evidence="2">The sequence shown here is derived from an EMBL/GenBank/DDBJ whole genome shotgun (WGS) entry which is preliminary data.</text>
</comment>
<dbReference type="AlphaFoldDB" id="A0A9X2U6D4"/>